<dbReference type="EMBL" id="FNQM01000002">
    <property type="protein sequence ID" value="SDZ95022.1"/>
    <property type="molecule type" value="Genomic_DNA"/>
</dbReference>
<dbReference type="PANTHER" id="PTHR44591:SF14">
    <property type="entry name" value="PROTEIN PILG"/>
    <property type="match status" value="1"/>
</dbReference>
<keyword evidence="2" id="KW-0902">Two-component regulatory system</keyword>
<dbReference type="AlphaFoldDB" id="A0A1H3X8Q8"/>
<reference evidence="5 6" key="1">
    <citation type="submission" date="2016-10" db="EMBL/GenBank/DDBJ databases">
        <authorList>
            <person name="de Groot N.N."/>
        </authorList>
    </citation>
    <scope>NUCLEOTIDE SEQUENCE [LARGE SCALE GENOMIC DNA]</scope>
    <source>
        <strain evidence="5 6">DSM 15345</strain>
    </source>
</reference>
<evidence type="ECO:0000313" key="6">
    <source>
        <dbReference type="Proteomes" id="UP000198703"/>
    </source>
</evidence>
<name>A0A1H3X8Q8_9RHOB</name>
<dbReference type="InterPro" id="IPR050595">
    <property type="entry name" value="Bact_response_regulator"/>
</dbReference>
<dbReference type="GO" id="GO:0000160">
    <property type="term" value="P:phosphorelay signal transduction system"/>
    <property type="evidence" value="ECO:0007669"/>
    <property type="project" value="UniProtKB-KW"/>
</dbReference>
<dbReference type="InterPro" id="IPR001789">
    <property type="entry name" value="Sig_transdc_resp-reg_receiver"/>
</dbReference>
<dbReference type="SUPFAM" id="SSF52172">
    <property type="entry name" value="CheY-like"/>
    <property type="match status" value="1"/>
</dbReference>
<dbReference type="Gene3D" id="3.40.50.2300">
    <property type="match status" value="1"/>
</dbReference>
<evidence type="ECO:0000256" key="2">
    <source>
        <dbReference type="ARBA" id="ARBA00023012"/>
    </source>
</evidence>
<dbReference type="STRING" id="89524.SAMN05444370_102298"/>
<dbReference type="PANTHER" id="PTHR44591">
    <property type="entry name" value="STRESS RESPONSE REGULATOR PROTEIN 1"/>
    <property type="match status" value="1"/>
</dbReference>
<sequence>MSEKRRVAIVENDVLLAYFLREIVELDLGAEVVGVAHTADEASAMLERQRPDWVLIELRLGGARDGVDVSIDYLRLKPDGRIIFITASSEPGVMRRIGEDHAYRVLTKPIDPTSLIAAFD</sequence>
<evidence type="ECO:0000256" key="3">
    <source>
        <dbReference type="PROSITE-ProRule" id="PRU00169"/>
    </source>
</evidence>
<evidence type="ECO:0000313" key="5">
    <source>
        <dbReference type="EMBL" id="SDZ95022.1"/>
    </source>
</evidence>
<dbReference type="Proteomes" id="UP000198703">
    <property type="component" value="Unassembled WGS sequence"/>
</dbReference>
<feature type="domain" description="Response regulatory" evidence="4">
    <location>
        <begin position="6"/>
        <end position="120"/>
    </location>
</feature>
<proteinExistence type="predicted"/>
<organism evidence="5 6">
    <name type="scientific">Rubrimonas cliftonensis</name>
    <dbReference type="NCBI Taxonomy" id="89524"/>
    <lineage>
        <taxon>Bacteria</taxon>
        <taxon>Pseudomonadati</taxon>
        <taxon>Pseudomonadota</taxon>
        <taxon>Alphaproteobacteria</taxon>
        <taxon>Rhodobacterales</taxon>
        <taxon>Paracoccaceae</taxon>
        <taxon>Rubrimonas</taxon>
    </lineage>
</organism>
<evidence type="ECO:0000256" key="1">
    <source>
        <dbReference type="ARBA" id="ARBA00022553"/>
    </source>
</evidence>
<keyword evidence="6" id="KW-1185">Reference proteome</keyword>
<dbReference type="InterPro" id="IPR011006">
    <property type="entry name" value="CheY-like_superfamily"/>
</dbReference>
<keyword evidence="1" id="KW-0597">Phosphoprotein</keyword>
<protein>
    <submittedName>
        <fullName evidence="5">Response regulator receiver domain-containing protein</fullName>
    </submittedName>
</protein>
<gene>
    <name evidence="5" type="ORF">SAMN05444370_102298</name>
</gene>
<dbReference type="PROSITE" id="PS50110">
    <property type="entry name" value="RESPONSE_REGULATORY"/>
    <property type="match status" value="1"/>
</dbReference>
<dbReference type="RefSeq" id="WP_175478752.1">
    <property type="nucleotide sequence ID" value="NZ_FNQM01000002.1"/>
</dbReference>
<comment type="caution">
    <text evidence="3">Lacks conserved residue(s) required for the propagation of feature annotation.</text>
</comment>
<accession>A0A1H3X8Q8</accession>
<dbReference type="Pfam" id="PF00072">
    <property type="entry name" value="Response_reg"/>
    <property type="match status" value="1"/>
</dbReference>
<dbReference type="SMART" id="SM00448">
    <property type="entry name" value="REC"/>
    <property type="match status" value="1"/>
</dbReference>
<evidence type="ECO:0000259" key="4">
    <source>
        <dbReference type="PROSITE" id="PS50110"/>
    </source>
</evidence>